<protein>
    <recommendedName>
        <fullName evidence="5">Ankyrin repeat family protein</fullName>
    </recommendedName>
</protein>
<evidence type="ECO:0008006" key="5">
    <source>
        <dbReference type="Google" id="ProtNLM"/>
    </source>
</evidence>
<dbReference type="Pfam" id="PF12796">
    <property type="entry name" value="Ank_2"/>
    <property type="match status" value="1"/>
</dbReference>
<dbReference type="GO" id="GO:0016020">
    <property type="term" value="C:membrane"/>
    <property type="evidence" value="ECO:0007669"/>
    <property type="project" value="TreeGrafter"/>
</dbReference>
<accession>A0AAV6KA31</accession>
<feature type="repeat" description="ANK" evidence="1">
    <location>
        <begin position="109"/>
        <end position="136"/>
    </location>
</feature>
<name>A0AAV6KA31_9ERIC</name>
<dbReference type="SUPFAM" id="SSF48403">
    <property type="entry name" value="Ankyrin repeat"/>
    <property type="match status" value="1"/>
</dbReference>
<evidence type="ECO:0000313" key="4">
    <source>
        <dbReference type="Proteomes" id="UP000823749"/>
    </source>
</evidence>
<keyword evidence="4" id="KW-1185">Reference proteome</keyword>
<dbReference type="SMART" id="SM00248">
    <property type="entry name" value="ANK"/>
    <property type="match status" value="4"/>
</dbReference>
<dbReference type="AlphaFoldDB" id="A0AAV6KA31"/>
<dbReference type="PROSITE" id="PS50297">
    <property type="entry name" value="ANK_REP_REGION"/>
    <property type="match status" value="1"/>
</dbReference>
<organism evidence="3 4">
    <name type="scientific">Rhododendron griersonianum</name>
    <dbReference type="NCBI Taxonomy" id="479676"/>
    <lineage>
        <taxon>Eukaryota</taxon>
        <taxon>Viridiplantae</taxon>
        <taxon>Streptophyta</taxon>
        <taxon>Embryophyta</taxon>
        <taxon>Tracheophyta</taxon>
        <taxon>Spermatophyta</taxon>
        <taxon>Magnoliopsida</taxon>
        <taxon>eudicotyledons</taxon>
        <taxon>Gunneridae</taxon>
        <taxon>Pentapetalae</taxon>
        <taxon>asterids</taxon>
        <taxon>Ericales</taxon>
        <taxon>Ericaceae</taxon>
        <taxon>Ericoideae</taxon>
        <taxon>Rhodoreae</taxon>
        <taxon>Rhododendron</taxon>
    </lineage>
</organism>
<dbReference type="InterPro" id="IPR002110">
    <property type="entry name" value="Ankyrin_rpt"/>
</dbReference>
<keyword evidence="1" id="KW-0040">ANK repeat</keyword>
<comment type="caution">
    <text evidence="3">The sequence shown here is derived from an EMBL/GenBank/DDBJ whole genome shotgun (WGS) entry which is preliminary data.</text>
</comment>
<dbReference type="Gene3D" id="1.25.40.20">
    <property type="entry name" value="Ankyrin repeat-containing domain"/>
    <property type="match status" value="1"/>
</dbReference>
<gene>
    <name evidence="3" type="ORF">RHGRI_014629</name>
</gene>
<dbReference type="Proteomes" id="UP000823749">
    <property type="component" value="Chromosome 5"/>
</dbReference>
<feature type="region of interest" description="Disordered" evidence="2">
    <location>
        <begin position="1"/>
        <end position="25"/>
    </location>
</feature>
<evidence type="ECO:0000256" key="2">
    <source>
        <dbReference type="SAM" id="MobiDB-lite"/>
    </source>
</evidence>
<dbReference type="PROSITE" id="PS50088">
    <property type="entry name" value="ANK_REPEAT"/>
    <property type="match status" value="1"/>
</dbReference>
<evidence type="ECO:0000313" key="3">
    <source>
        <dbReference type="EMBL" id="KAG5549337.1"/>
    </source>
</evidence>
<dbReference type="EMBL" id="JACTNZ010000005">
    <property type="protein sequence ID" value="KAG5549337.1"/>
    <property type="molecule type" value="Genomic_DNA"/>
</dbReference>
<dbReference type="PANTHER" id="PTHR24177:SF435">
    <property type="entry name" value="ANKYRIN REPEAT-CONTAINING PROTEIN NPR4-LIKE"/>
    <property type="match status" value="1"/>
</dbReference>
<evidence type="ECO:0000256" key="1">
    <source>
        <dbReference type="PROSITE-ProRule" id="PRU00023"/>
    </source>
</evidence>
<proteinExistence type="predicted"/>
<dbReference type="PANTHER" id="PTHR24177">
    <property type="entry name" value="CASKIN"/>
    <property type="match status" value="1"/>
</dbReference>
<reference evidence="3" key="1">
    <citation type="submission" date="2020-08" db="EMBL/GenBank/DDBJ databases">
        <title>Plant Genome Project.</title>
        <authorList>
            <person name="Zhang R.-G."/>
        </authorList>
    </citation>
    <scope>NUCLEOTIDE SEQUENCE</scope>
    <source>
        <strain evidence="3">WSP0</strain>
        <tissue evidence="3">Leaf</tissue>
    </source>
</reference>
<sequence length="444" mass="50457">MDQQVPQNSSSETQNNVAADTIEPENNNLEDVKDEYWKYIPLFKAALRGDWDAATRFFVQDESAITAPISQSSETALHIAVGTGERAIHFVKKLVELMLVEALTLRETYGDTALHVAATVGNTRAAVVLVQKNPDLPYIRGYLNRLPLHCAALYACKDTLLFLLNVTKDDHVSRPFSNENAVRLVNYAINSGFYDVALNLVQRYPQVVKSTDQSKFSALEIIAKNASAFPSGTRLNFWQRIIYCYVPVKLETNVPIKDPLSRARGDLENPAAANRRSQVIVQKKSKIANHALEMPLIKHIREQKQIHLEALTLLKCVCKESRSLNDSNVFKFAKDALIVATRSGIHEVIEEIVDSYPQLIWTGDNDNHKLFQQAVIHRHENVFNFLYQMGDHKQYITMRRDKLDDTMLHLAGKLAPQRKLDLVPGAALQMQRELQWFKVRHLTF</sequence>
<dbReference type="InterPro" id="IPR036770">
    <property type="entry name" value="Ankyrin_rpt-contain_sf"/>
</dbReference>